<sequence length="139" mass="15776">RFELEQALLKGELIVADLPTAWSDKMKEFLGIVPPTDTQGCLQDIHWTRPGFGYFPTYALGNLYAAQFYETAVTQNPLIAQEMAAGQTSALVCWLGENIHQYGRKFTPAELIQRTTGKPLSHKPFMRYVTKKFSDIYNL</sequence>
<dbReference type="EC" id="3.4.17.19" evidence="1"/>
<dbReference type="SUPFAM" id="SSF55486">
    <property type="entry name" value="Metalloproteases ('zincins'), catalytic domain"/>
    <property type="match status" value="1"/>
</dbReference>
<dbReference type="GO" id="GO:0004181">
    <property type="term" value="F:metallocarboxypeptidase activity"/>
    <property type="evidence" value="ECO:0007669"/>
    <property type="project" value="InterPro"/>
</dbReference>
<dbReference type="PROSITE" id="PS52034">
    <property type="entry name" value="PEPTIDASE_M32"/>
    <property type="match status" value="1"/>
</dbReference>
<feature type="non-terminal residue" evidence="1">
    <location>
        <position position="1"/>
    </location>
</feature>
<dbReference type="Gene3D" id="1.10.1370.30">
    <property type="match status" value="1"/>
</dbReference>
<dbReference type="Pfam" id="PF02074">
    <property type="entry name" value="Peptidase_M32"/>
    <property type="match status" value="1"/>
</dbReference>
<dbReference type="PANTHER" id="PTHR34217">
    <property type="entry name" value="METAL-DEPENDENT CARBOXYPEPTIDASE"/>
    <property type="match status" value="1"/>
</dbReference>
<dbReference type="GO" id="GO:0006508">
    <property type="term" value="P:proteolysis"/>
    <property type="evidence" value="ECO:0007669"/>
    <property type="project" value="InterPro"/>
</dbReference>
<dbReference type="InterPro" id="IPR001333">
    <property type="entry name" value="Peptidase_M32_Taq"/>
</dbReference>
<reference evidence="1" key="1">
    <citation type="submission" date="2018-06" db="EMBL/GenBank/DDBJ databases">
        <authorList>
            <person name="Zhirakovskaya E."/>
        </authorList>
    </citation>
    <scope>NUCLEOTIDE SEQUENCE</scope>
</reference>
<keyword evidence="1" id="KW-0121">Carboxypeptidase</keyword>
<name>A0A3B0USL4_9ZZZZ</name>
<dbReference type="AlphaFoldDB" id="A0A3B0USL4"/>
<dbReference type="PANTHER" id="PTHR34217:SF1">
    <property type="entry name" value="CARBOXYPEPTIDASE 1"/>
    <property type="match status" value="1"/>
</dbReference>
<protein>
    <submittedName>
        <fullName evidence="1">Thermostable carboxypeptidase 1</fullName>
        <ecNumber evidence="1">3.4.17.19</ecNumber>
    </submittedName>
</protein>
<dbReference type="PRINTS" id="PR00998">
    <property type="entry name" value="CRBOXYPTASET"/>
</dbReference>
<accession>A0A3B0USL4</accession>
<proteinExistence type="predicted"/>
<keyword evidence="1" id="KW-0378">Hydrolase</keyword>
<evidence type="ECO:0000313" key="1">
    <source>
        <dbReference type="EMBL" id="VAW31283.1"/>
    </source>
</evidence>
<gene>
    <name evidence="1" type="ORF">MNBD_CHLOROFLEXI01-820</name>
</gene>
<keyword evidence="1" id="KW-0645">Protease</keyword>
<dbReference type="EMBL" id="UOEU01000190">
    <property type="protein sequence ID" value="VAW31283.1"/>
    <property type="molecule type" value="Genomic_DNA"/>
</dbReference>
<organism evidence="1">
    <name type="scientific">hydrothermal vent metagenome</name>
    <dbReference type="NCBI Taxonomy" id="652676"/>
    <lineage>
        <taxon>unclassified sequences</taxon>
        <taxon>metagenomes</taxon>
        <taxon>ecological metagenomes</taxon>
    </lineage>
</organism>